<dbReference type="InterPro" id="IPR036086">
    <property type="entry name" value="ParB/Sulfiredoxin_sf"/>
</dbReference>
<evidence type="ECO:0000256" key="3">
    <source>
        <dbReference type="SAM" id="MobiDB-lite"/>
    </source>
</evidence>
<feature type="region of interest" description="Disordered" evidence="3">
    <location>
        <begin position="212"/>
        <end position="233"/>
    </location>
</feature>
<organism evidence="5 6">
    <name type="scientific">Streptomyces chilikensis</name>
    <dbReference type="NCBI Taxonomy" id="1194079"/>
    <lineage>
        <taxon>Bacteria</taxon>
        <taxon>Bacillati</taxon>
        <taxon>Actinomycetota</taxon>
        <taxon>Actinomycetes</taxon>
        <taxon>Kitasatosporales</taxon>
        <taxon>Streptomycetaceae</taxon>
        <taxon>Streptomyces</taxon>
    </lineage>
</organism>
<proteinExistence type="inferred from homology"/>
<accession>A0ABV3ERD2</accession>
<feature type="region of interest" description="Disordered" evidence="3">
    <location>
        <begin position="303"/>
        <end position="322"/>
    </location>
</feature>
<reference evidence="5 6" key="1">
    <citation type="submission" date="2024-06" db="EMBL/GenBank/DDBJ databases">
        <title>The Natural Products Discovery Center: Release of the First 8490 Sequenced Strains for Exploring Actinobacteria Biosynthetic Diversity.</title>
        <authorList>
            <person name="Kalkreuter E."/>
            <person name="Kautsar S.A."/>
            <person name="Yang D."/>
            <person name="Bader C.D."/>
            <person name="Teijaro C.N."/>
            <person name="Fluegel L."/>
            <person name="Davis C.M."/>
            <person name="Simpson J.R."/>
            <person name="Lauterbach L."/>
            <person name="Steele A.D."/>
            <person name="Gui C."/>
            <person name="Meng S."/>
            <person name="Li G."/>
            <person name="Viehrig K."/>
            <person name="Ye F."/>
            <person name="Su P."/>
            <person name="Kiefer A.F."/>
            <person name="Nichols A."/>
            <person name="Cepeda A.J."/>
            <person name="Yan W."/>
            <person name="Fan B."/>
            <person name="Jiang Y."/>
            <person name="Adhikari A."/>
            <person name="Zheng C.-J."/>
            <person name="Schuster L."/>
            <person name="Cowan T.M."/>
            <person name="Smanski M.J."/>
            <person name="Chevrette M.G."/>
            <person name="De Carvalho L.P.S."/>
            <person name="Shen B."/>
        </authorList>
    </citation>
    <scope>NUCLEOTIDE SEQUENCE [LARGE SCALE GENOMIC DNA]</scope>
    <source>
        <strain evidence="5 6">NPDC048117</strain>
    </source>
</reference>
<dbReference type="EMBL" id="JBEZNA010000034">
    <property type="protein sequence ID" value="MEU9578775.1"/>
    <property type="molecule type" value="Genomic_DNA"/>
</dbReference>
<sequence>MAGAKVDEVPGQSEPLLISVPLDKLHCTRFNPRRNFGTEEELREFGEKLKREQLQPAVVVSRAAYLKLWPEEADAVGTATYVIVNGERRYRASSLIGRPVLEVVQREDVAASRATFLDAIQSENNDRQDLDPIERALGIQTMVEELGSADAVAAYYGKTKGWVSQQRKLLKLTPALQELVSRGEMAPRVGRDIAGLPAEEQEAAWEALKEERAAAKARPKSPPTAPEAPQRFTAVNQEPPATAISERLKPAATATSTAETEPRFTAVNQEQPSAAVNSSVPAASPVVLVAEPLERPTPVLASAAPASETAVPEPRQQEPVPASVGLPVTPAAPEPVEVPVPAGKPLPYDQPFFVAAHLERKMQPEHLHELVRCLLRQVGKSAPEQRAEILQEFGVAAADIES</sequence>
<dbReference type="InterPro" id="IPR041468">
    <property type="entry name" value="HTH_ParB/Spo0J"/>
</dbReference>
<evidence type="ECO:0000256" key="2">
    <source>
        <dbReference type="ARBA" id="ARBA00022829"/>
    </source>
</evidence>
<dbReference type="Pfam" id="PF17762">
    <property type="entry name" value="HTH_ParB"/>
    <property type="match status" value="1"/>
</dbReference>
<dbReference type="SUPFAM" id="SSF109709">
    <property type="entry name" value="KorB DNA-binding domain-like"/>
    <property type="match status" value="1"/>
</dbReference>
<evidence type="ECO:0000313" key="6">
    <source>
        <dbReference type="Proteomes" id="UP001551584"/>
    </source>
</evidence>
<evidence type="ECO:0000256" key="1">
    <source>
        <dbReference type="ARBA" id="ARBA00006295"/>
    </source>
</evidence>
<dbReference type="InterPro" id="IPR003115">
    <property type="entry name" value="ParB_N"/>
</dbReference>
<dbReference type="NCBIfam" id="TIGR00180">
    <property type="entry name" value="parB_part"/>
    <property type="match status" value="1"/>
</dbReference>
<comment type="caution">
    <text evidence="5">The sequence shown here is derived from an EMBL/GenBank/DDBJ whole genome shotgun (WGS) entry which is preliminary data.</text>
</comment>
<evidence type="ECO:0000259" key="4">
    <source>
        <dbReference type="SMART" id="SM00470"/>
    </source>
</evidence>
<dbReference type="Pfam" id="PF02195">
    <property type="entry name" value="ParB_N"/>
    <property type="match status" value="1"/>
</dbReference>
<keyword evidence="6" id="KW-1185">Reference proteome</keyword>
<dbReference type="InterPro" id="IPR004437">
    <property type="entry name" value="ParB/RepB/Spo0J"/>
</dbReference>
<protein>
    <submittedName>
        <fullName evidence="5">ParB/RepB/Spo0J family partition protein</fullName>
    </submittedName>
</protein>
<gene>
    <name evidence="5" type="ORF">AB0D95_16185</name>
</gene>
<dbReference type="PANTHER" id="PTHR33375">
    <property type="entry name" value="CHROMOSOME-PARTITIONING PROTEIN PARB-RELATED"/>
    <property type="match status" value="1"/>
</dbReference>
<dbReference type="Proteomes" id="UP001551584">
    <property type="component" value="Unassembled WGS sequence"/>
</dbReference>
<dbReference type="InterPro" id="IPR050336">
    <property type="entry name" value="Chromosome_partition/occlusion"/>
</dbReference>
<dbReference type="SMART" id="SM00470">
    <property type="entry name" value="ParB"/>
    <property type="match status" value="1"/>
</dbReference>
<dbReference type="RefSeq" id="WP_359273100.1">
    <property type="nucleotide sequence ID" value="NZ_JBEZNA010000034.1"/>
</dbReference>
<dbReference type="Gene3D" id="3.90.1530.10">
    <property type="entry name" value="Conserved hypothetical protein from pyrococcus furiosus pfu- 392566-001, ParB domain"/>
    <property type="match status" value="1"/>
</dbReference>
<comment type="similarity">
    <text evidence="1">Belongs to the ParB family.</text>
</comment>
<keyword evidence="2" id="KW-0159">Chromosome partition</keyword>
<dbReference type="PANTHER" id="PTHR33375:SF1">
    <property type="entry name" value="CHROMOSOME-PARTITIONING PROTEIN PARB-RELATED"/>
    <property type="match status" value="1"/>
</dbReference>
<name>A0ABV3ERD2_9ACTN</name>
<feature type="domain" description="ParB-like N-terminal" evidence="4">
    <location>
        <begin position="18"/>
        <end position="125"/>
    </location>
</feature>
<dbReference type="SUPFAM" id="SSF110849">
    <property type="entry name" value="ParB/Sulfiredoxin"/>
    <property type="match status" value="1"/>
</dbReference>
<dbReference type="Gene3D" id="1.10.10.2830">
    <property type="match status" value="1"/>
</dbReference>
<evidence type="ECO:0000313" key="5">
    <source>
        <dbReference type="EMBL" id="MEU9578775.1"/>
    </source>
</evidence>